<keyword evidence="3 7" id="KW-0479">Metal-binding</keyword>
<dbReference type="AlphaFoldDB" id="A0A841FUQ3"/>
<dbReference type="GO" id="GO:0004497">
    <property type="term" value="F:monooxygenase activity"/>
    <property type="evidence" value="ECO:0007669"/>
    <property type="project" value="UniProtKB-KW"/>
</dbReference>
<keyword evidence="5 7" id="KW-0408">Iron</keyword>
<comment type="similarity">
    <text evidence="1 7">Belongs to the cytochrome P450 family.</text>
</comment>
<dbReference type="RefSeq" id="WP_184790117.1">
    <property type="nucleotide sequence ID" value="NZ_BONT01000081.1"/>
</dbReference>
<evidence type="ECO:0000256" key="2">
    <source>
        <dbReference type="ARBA" id="ARBA00022617"/>
    </source>
</evidence>
<keyword evidence="2 7" id="KW-0349">Heme</keyword>
<dbReference type="Pfam" id="PF00067">
    <property type="entry name" value="p450"/>
    <property type="match status" value="1"/>
</dbReference>
<dbReference type="GO" id="GO:0005506">
    <property type="term" value="F:iron ion binding"/>
    <property type="evidence" value="ECO:0007669"/>
    <property type="project" value="InterPro"/>
</dbReference>
<dbReference type="GO" id="GO:0020037">
    <property type="term" value="F:heme binding"/>
    <property type="evidence" value="ECO:0007669"/>
    <property type="project" value="InterPro"/>
</dbReference>
<dbReference type="GO" id="GO:0017000">
    <property type="term" value="P:antibiotic biosynthetic process"/>
    <property type="evidence" value="ECO:0007669"/>
    <property type="project" value="UniProtKB-ARBA"/>
</dbReference>
<evidence type="ECO:0000256" key="3">
    <source>
        <dbReference type="ARBA" id="ARBA00022723"/>
    </source>
</evidence>
<dbReference type="PRINTS" id="PR00385">
    <property type="entry name" value="P450"/>
</dbReference>
<dbReference type="InterPro" id="IPR036396">
    <property type="entry name" value="Cyt_P450_sf"/>
</dbReference>
<comment type="caution">
    <text evidence="9">The sequence shown here is derived from an EMBL/GenBank/DDBJ whole genome shotgun (WGS) entry which is preliminary data.</text>
</comment>
<evidence type="ECO:0000256" key="1">
    <source>
        <dbReference type="ARBA" id="ARBA00010617"/>
    </source>
</evidence>
<dbReference type="FunFam" id="1.10.630.10:FF:000018">
    <property type="entry name" value="Cytochrome P450 monooxygenase"/>
    <property type="match status" value="1"/>
</dbReference>
<evidence type="ECO:0000313" key="9">
    <source>
        <dbReference type="EMBL" id="MBB6037282.1"/>
    </source>
</evidence>
<keyword evidence="10" id="KW-1185">Reference proteome</keyword>
<dbReference type="GO" id="GO:0016705">
    <property type="term" value="F:oxidoreductase activity, acting on paired donors, with incorporation or reduction of molecular oxygen"/>
    <property type="evidence" value="ECO:0007669"/>
    <property type="project" value="InterPro"/>
</dbReference>
<dbReference type="EMBL" id="JACHGT010000012">
    <property type="protein sequence ID" value="MBB6037282.1"/>
    <property type="molecule type" value="Genomic_DNA"/>
</dbReference>
<organism evidence="9 10">
    <name type="scientific">Phytomonospora endophytica</name>
    <dbReference type="NCBI Taxonomy" id="714109"/>
    <lineage>
        <taxon>Bacteria</taxon>
        <taxon>Bacillati</taxon>
        <taxon>Actinomycetota</taxon>
        <taxon>Actinomycetes</taxon>
        <taxon>Micromonosporales</taxon>
        <taxon>Micromonosporaceae</taxon>
        <taxon>Phytomonospora</taxon>
    </lineage>
</organism>
<dbReference type="PROSITE" id="PS00086">
    <property type="entry name" value="CYTOCHROME_P450"/>
    <property type="match status" value="1"/>
</dbReference>
<dbReference type="PANTHER" id="PTHR46696">
    <property type="entry name" value="P450, PUTATIVE (EUROFUNG)-RELATED"/>
    <property type="match status" value="1"/>
</dbReference>
<evidence type="ECO:0000256" key="7">
    <source>
        <dbReference type="RuleBase" id="RU000461"/>
    </source>
</evidence>
<protein>
    <submittedName>
        <fullName evidence="9">Cytochrome P450</fullName>
    </submittedName>
</protein>
<evidence type="ECO:0000256" key="5">
    <source>
        <dbReference type="ARBA" id="ARBA00023004"/>
    </source>
</evidence>
<feature type="region of interest" description="Disordered" evidence="8">
    <location>
        <begin position="1"/>
        <end position="25"/>
    </location>
</feature>
<dbReference type="SUPFAM" id="SSF48264">
    <property type="entry name" value="Cytochrome P450"/>
    <property type="match status" value="1"/>
</dbReference>
<dbReference type="InterPro" id="IPR017972">
    <property type="entry name" value="Cyt_P450_CS"/>
</dbReference>
<dbReference type="InterPro" id="IPR002397">
    <property type="entry name" value="Cyt_P450_B"/>
</dbReference>
<gene>
    <name evidence="9" type="ORF">HNR73_005158</name>
</gene>
<dbReference type="CDD" id="cd11030">
    <property type="entry name" value="CYP105-like"/>
    <property type="match status" value="1"/>
</dbReference>
<dbReference type="InterPro" id="IPR001128">
    <property type="entry name" value="Cyt_P450"/>
</dbReference>
<evidence type="ECO:0000313" key="10">
    <source>
        <dbReference type="Proteomes" id="UP000548476"/>
    </source>
</evidence>
<keyword evidence="4 7" id="KW-0560">Oxidoreductase</keyword>
<dbReference type="Proteomes" id="UP000548476">
    <property type="component" value="Unassembled WGS sequence"/>
</dbReference>
<evidence type="ECO:0000256" key="6">
    <source>
        <dbReference type="ARBA" id="ARBA00023033"/>
    </source>
</evidence>
<dbReference type="Gene3D" id="1.10.630.10">
    <property type="entry name" value="Cytochrome P450"/>
    <property type="match status" value="1"/>
</dbReference>
<sequence>MTQAPSAPRLPVERTNPFDPPSRIGELRETEPISRLAFPDGHVGWLVTSYALIRRILADQRFSSRQELRHFPLEHPMAREPQPPAAPGMFIRMDGEDHSHYRRLLTGQFTVRRMKALEPRVQEFIDGCLDALEAAGPGADLVEHFALPIPSLVICELLGVPYAERGRFQQNSKLLMRLDSGGADVWAAVAAMREFLGELVTAKKAEPTDDILGGLCATGELSDEELVNMGFLLLVAGHETTANMLGLGTFALLTHPEELAKFKADPGLVDGAVEELLRWLSIIQYGATRAALEDVDLDGVRISEGECLVLSVQGANRDPERFADADSLDVSRSAQGHLSFGHGVHQCLGQQLARVEMRLGYSSLFRRFPGLRLAVPPAEVPTRTDMVIYGVHELPVEW</sequence>
<dbReference type="PRINTS" id="PR00359">
    <property type="entry name" value="BP450"/>
</dbReference>
<evidence type="ECO:0000256" key="8">
    <source>
        <dbReference type="SAM" id="MobiDB-lite"/>
    </source>
</evidence>
<dbReference type="PANTHER" id="PTHR46696:SF1">
    <property type="entry name" value="CYTOCHROME P450 YJIB-RELATED"/>
    <property type="match status" value="1"/>
</dbReference>
<keyword evidence="6 7" id="KW-0503">Monooxygenase</keyword>
<reference evidence="9 10" key="1">
    <citation type="submission" date="2020-08" db="EMBL/GenBank/DDBJ databases">
        <title>Genomic Encyclopedia of Type Strains, Phase IV (KMG-IV): sequencing the most valuable type-strain genomes for metagenomic binning, comparative biology and taxonomic classification.</title>
        <authorList>
            <person name="Goeker M."/>
        </authorList>
    </citation>
    <scope>NUCLEOTIDE SEQUENCE [LARGE SCALE GENOMIC DNA]</scope>
    <source>
        <strain evidence="9 10">YIM 65646</strain>
    </source>
</reference>
<accession>A0A841FUQ3</accession>
<name>A0A841FUQ3_9ACTN</name>
<evidence type="ECO:0000256" key="4">
    <source>
        <dbReference type="ARBA" id="ARBA00023002"/>
    </source>
</evidence>
<proteinExistence type="inferred from homology"/>